<organism evidence="5 6">
    <name type="scientific">Roseobacter litoralis (strain ATCC 49566 / DSM 6996 / JCM 21268 / NBRC 15278 / OCh 149)</name>
    <dbReference type="NCBI Taxonomy" id="391595"/>
    <lineage>
        <taxon>Bacteria</taxon>
        <taxon>Pseudomonadati</taxon>
        <taxon>Pseudomonadota</taxon>
        <taxon>Alphaproteobacteria</taxon>
        <taxon>Rhodobacterales</taxon>
        <taxon>Roseobacteraceae</taxon>
        <taxon>Roseobacter</taxon>
    </lineage>
</organism>
<evidence type="ECO:0000313" key="6">
    <source>
        <dbReference type="Proteomes" id="UP000001353"/>
    </source>
</evidence>
<dbReference type="Proteomes" id="UP000001353">
    <property type="component" value="Chromosome"/>
</dbReference>
<evidence type="ECO:0000256" key="1">
    <source>
        <dbReference type="ARBA" id="ARBA00022729"/>
    </source>
</evidence>
<keyword evidence="1 3" id="KW-0732">Signal</keyword>
<feature type="transmembrane region" description="Helical" evidence="2">
    <location>
        <begin position="159"/>
        <end position="181"/>
    </location>
</feature>
<dbReference type="InterPro" id="IPR001638">
    <property type="entry name" value="Solute-binding_3/MltF_N"/>
</dbReference>
<evidence type="ECO:0000256" key="2">
    <source>
        <dbReference type="SAM" id="Phobius"/>
    </source>
</evidence>
<dbReference type="SMART" id="SM00062">
    <property type="entry name" value="PBPb"/>
    <property type="match status" value="1"/>
</dbReference>
<accession>F7ZC62</accession>
<feature type="domain" description="Solute-binding protein family 3/N-terminal" evidence="4">
    <location>
        <begin position="33"/>
        <end position="426"/>
    </location>
</feature>
<name>F7ZC62_ROSLO</name>
<dbReference type="OrthoDB" id="9814231at2"/>
<keyword evidence="6" id="KW-1185">Reference proteome</keyword>
<dbReference type="SUPFAM" id="SSF53850">
    <property type="entry name" value="Periplasmic binding protein-like II"/>
    <property type="match status" value="1"/>
</dbReference>
<proteinExistence type="predicted"/>
<dbReference type="EMBL" id="CP002623">
    <property type="protein sequence ID" value="AEI95635.1"/>
    <property type="molecule type" value="Genomic_DNA"/>
</dbReference>
<reference evidence="5 6" key="1">
    <citation type="journal article" date="2011" name="BMC Genomics">
        <title>Comparative genome analysis and genome-guided physiological analysis of Roseobacter litoralis.</title>
        <authorList>
            <person name="Kalhoefer D."/>
            <person name="Thole S."/>
            <person name="Voget S."/>
            <person name="Lehmann R."/>
            <person name="Liesegang H."/>
            <person name="Wollher A."/>
            <person name="Daniel R."/>
            <person name="Simon M."/>
            <person name="Brinkhoff T."/>
        </authorList>
    </citation>
    <scope>NUCLEOTIDE SEQUENCE [LARGE SCALE GENOMIC DNA]</scope>
    <source>
        <strain evidence="6">ATCC 49566 / DSM 6996 / JCM 21268 / NBRC 15278 / OCh 149</strain>
    </source>
</reference>
<dbReference type="eggNOG" id="COG0834">
    <property type="taxonomic scope" value="Bacteria"/>
</dbReference>
<protein>
    <submittedName>
        <fullName evidence="5">ABC transporter extracellular solute-binding protein</fullName>
    </submittedName>
</protein>
<dbReference type="PANTHER" id="PTHR35936">
    <property type="entry name" value="MEMBRANE-BOUND LYTIC MUREIN TRANSGLYCOSYLASE F"/>
    <property type="match status" value="1"/>
</dbReference>
<dbReference type="Gene3D" id="3.40.190.10">
    <property type="entry name" value="Periplasmic binding protein-like II"/>
    <property type="match status" value="1"/>
</dbReference>
<dbReference type="AlphaFoldDB" id="F7ZC62"/>
<feature type="transmembrane region" description="Helical" evidence="2">
    <location>
        <begin position="227"/>
        <end position="249"/>
    </location>
</feature>
<feature type="chain" id="PRO_5003366580" evidence="3">
    <location>
        <begin position="25"/>
        <end position="431"/>
    </location>
</feature>
<dbReference type="Pfam" id="PF00497">
    <property type="entry name" value="SBP_bac_3"/>
    <property type="match status" value="1"/>
</dbReference>
<dbReference type="KEGG" id="rli:RLO149_c037210"/>
<sequence>MTRAVLFVLILSCAIGTFAPIAHACPDVRPEGDIIVAMRDDARPFSYFKADGAPAGFAYDLWRNVERSLSVLDAEGRSVAPNVSFVPCNTIDGQEIGLVSGRIDIVIAPLTITSERMLSYDFSQQYLSSGIALALPPSNAIDFSQAKDIVSETVFHPTVARAVLLFLSFNLLMAFLIRWLLFAKNADGEHTSASVWLRSILESIIRTIGLRGVGDGYSTAMAKVLEIFLAVVGTALSATLLGVLTSAFVGSVGGQQKVAAQSLTEMSIATLDCSTSQNLLLVEYRKRLQEADPNSAEAEALKKRVAQLTCRPEDPEREDISVDKDPALKGHVTLVSSWPKAANLLAKGEVDGVLGDWIALTYLSRQDTYGDKISVLPTVYRNEPYGWGISRASVPQSMRRDIDRALIREMRNRNWRKSIEDELGTGSVSPN</sequence>
<feature type="signal peptide" evidence="3">
    <location>
        <begin position="1"/>
        <end position="24"/>
    </location>
</feature>
<keyword evidence="2" id="KW-0472">Membrane</keyword>
<dbReference type="PANTHER" id="PTHR35936:SF19">
    <property type="entry name" value="AMINO-ACID-BINDING PROTEIN YXEM-RELATED"/>
    <property type="match status" value="1"/>
</dbReference>
<evidence type="ECO:0000259" key="4">
    <source>
        <dbReference type="SMART" id="SM00062"/>
    </source>
</evidence>
<gene>
    <name evidence="5" type="ordered locus">RLO149_c037210</name>
</gene>
<dbReference type="HOGENOM" id="CLU_635966_0_0_5"/>
<evidence type="ECO:0000256" key="3">
    <source>
        <dbReference type="SAM" id="SignalP"/>
    </source>
</evidence>
<evidence type="ECO:0000313" key="5">
    <source>
        <dbReference type="EMBL" id="AEI95635.1"/>
    </source>
</evidence>
<keyword evidence="2" id="KW-0812">Transmembrane</keyword>
<keyword evidence="2" id="KW-1133">Transmembrane helix</keyword>
<dbReference type="STRING" id="391595.RLO149_c037210"/>
<dbReference type="RefSeq" id="WP_013963518.1">
    <property type="nucleotide sequence ID" value="NC_015730.1"/>
</dbReference>